<keyword evidence="3" id="KW-0963">Cytoplasm</keyword>
<dbReference type="InterPro" id="IPR022088">
    <property type="entry name" value="Intraflagellar_transp_cmplxB"/>
</dbReference>
<dbReference type="GO" id="GO:0030992">
    <property type="term" value="C:intraciliary transport particle B"/>
    <property type="evidence" value="ECO:0007669"/>
    <property type="project" value="TreeGrafter"/>
</dbReference>
<keyword evidence="6" id="KW-0966">Cell projection</keyword>
<feature type="compositionally biased region" description="Basic and acidic residues" evidence="7">
    <location>
        <begin position="81"/>
        <end position="117"/>
    </location>
</feature>
<evidence type="ECO:0000313" key="8">
    <source>
        <dbReference type="EMBL" id="KAJ3259559.1"/>
    </source>
</evidence>
<dbReference type="PANTHER" id="PTHR13376:SF0">
    <property type="entry name" value="INTRAFLAGELLAR TRANSPORT PROTEIN 46 HOMOLOG"/>
    <property type="match status" value="1"/>
</dbReference>
<dbReference type="Pfam" id="PF12317">
    <property type="entry name" value="IFT46_B_C"/>
    <property type="match status" value="1"/>
</dbReference>
<dbReference type="GO" id="GO:0031514">
    <property type="term" value="C:motile cilium"/>
    <property type="evidence" value="ECO:0007669"/>
    <property type="project" value="TreeGrafter"/>
</dbReference>
<keyword evidence="4" id="KW-0969">Cilium</keyword>
<evidence type="ECO:0000256" key="7">
    <source>
        <dbReference type="SAM" id="MobiDB-lite"/>
    </source>
</evidence>
<evidence type="ECO:0000256" key="5">
    <source>
        <dbReference type="ARBA" id="ARBA00023212"/>
    </source>
</evidence>
<organism evidence="8 9">
    <name type="scientific">Boothiomyces macroporosus</name>
    <dbReference type="NCBI Taxonomy" id="261099"/>
    <lineage>
        <taxon>Eukaryota</taxon>
        <taxon>Fungi</taxon>
        <taxon>Fungi incertae sedis</taxon>
        <taxon>Chytridiomycota</taxon>
        <taxon>Chytridiomycota incertae sedis</taxon>
        <taxon>Chytridiomycetes</taxon>
        <taxon>Rhizophydiales</taxon>
        <taxon>Terramycetaceae</taxon>
        <taxon>Boothiomyces</taxon>
    </lineage>
</organism>
<dbReference type="GO" id="GO:0060271">
    <property type="term" value="P:cilium assembly"/>
    <property type="evidence" value="ECO:0007669"/>
    <property type="project" value="TreeGrafter"/>
</dbReference>
<evidence type="ECO:0000256" key="2">
    <source>
        <dbReference type="ARBA" id="ARBA00007700"/>
    </source>
</evidence>
<gene>
    <name evidence="8" type="primary">IFT46</name>
    <name evidence="8" type="ORF">HK103_002113</name>
</gene>
<dbReference type="GO" id="GO:0042073">
    <property type="term" value="P:intraciliary transport"/>
    <property type="evidence" value="ECO:0007669"/>
    <property type="project" value="InterPro"/>
</dbReference>
<comment type="subcellular location">
    <subcellularLocation>
        <location evidence="1">Cytoplasm</location>
        <location evidence="1">Cytoskeleton</location>
        <location evidence="1">Cilium basal body</location>
    </subcellularLocation>
</comment>
<keyword evidence="9" id="KW-1185">Reference proteome</keyword>
<reference evidence="8" key="1">
    <citation type="submission" date="2020-05" db="EMBL/GenBank/DDBJ databases">
        <title>Phylogenomic resolution of chytrid fungi.</title>
        <authorList>
            <person name="Stajich J.E."/>
            <person name="Amses K."/>
            <person name="Simmons R."/>
            <person name="Seto K."/>
            <person name="Myers J."/>
            <person name="Bonds A."/>
            <person name="Quandt C.A."/>
            <person name="Barry K."/>
            <person name="Liu P."/>
            <person name="Grigoriev I."/>
            <person name="Longcore J.E."/>
            <person name="James T.Y."/>
        </authorList>
    </citation>
    <scope>NUCLEOTIDE SEQUENCE</scope>
    <source>
        <strain evidence="8">PLAUS21</strain>
    </source>
</reference>
<evidence type="ECO:0000256" key="4">
    <source>
        <dbReference type="ARBA" id="ARBA00023069"/>
    </source>
</evidence>
<accession>A0AAD5UJ30</accession>
<evidence type="ECO:0000256" key="6">
    <source>
        <dbReference type="ARBA" id="ARBA00023273"/>
    </source>
</evidence>
<protein>
    <submittedName>
        <fullName evidence="8">Intraflagellar transport protein 46</fullName>
    </submittedName>
</protein>
<evidence type="ECO:0000256" key="3">
    <source>
        <dbReference type="ARBA" id="ARBA00022490"/>
    </source>
</evidence>
<dbReference type="AlphaFoldDB" id="A0AAD5UJ30"/>
<evidence type="ECO:0000256" key="1">
    <source>
        <dbReference type="ARBA" id="ARBA00004120"/>
    </source>
</evidence>
<name>A0AAD5UJ30_9FUNG</name>
<keyword evidence="5" id="KW-0206">Cytoskeleton</keyword>
<feature type="region of interest" description="Disordered" evidence="7">
    <location>
        <begin position="67"/>
        <end position="226"/>
    </location>
</feature>
<comment type="caution">
    <text evidence="8">The sequence shown here is derived from an EMBL/GenBank/DDBJ whole genome shotgun (WGS) entry which is preliminary data.</text>
</comment>
<proteinExistence type="inferred from homology"/>
<dbReference type="GO" id="GO:0005815">
    <property type="term" value="C:microtubule organizing center"/>
    <property type="evidence" value="ECO:0007669"/>
    <property type="project" value="TreeGrafter"/>
</dbReference>
<feature type="compositionally biased region" description="Polar residues" evidence="7">
    <location>
        <begin position="173"/>
        <end position="192"/>
    </location>
</feature>
<evidence type="ECO:0000313" key="9">
    <source>
        <dbReference type="Proteomes" id="UP001210925"/>
    </source>
</evidence>
<dbReference type="Proteomes" id="UP001210925">
    <property type="component" value="Unassembled WGS sequence"/>
</dbReference>
<dbReference type="PANTHER" id="PTHR13376">
    <property type="entry name" value="INTRAFLAGELLAR TRANSPORT PROTEIN 46 HOMOLOG"/>
    <property type="match status" value="1"/>
</dbReference>
<feature type="compositionally biased region" description="Basic and acidic residues" evidence="7">
    <location>
        <begin position="162"/>
        <end position="172"/>
    </location>
</feature>
<comment type="similarity">
    <text evidence="2">Belongs to the IFT46 family.</text>
</comment>
<dbReference type="EMBL" id="JADGKB010000017">
    <property type="protein sequence ID" value="KAJ3259559.1"/>
    <property type="molecule type" value="Genomic_DNA"/>
</dbReference>
<sequence>MEEKVQMQYSSERPLTSRTRKRIEQLVDDEEMALNIALEEDAKIAKKLQEDYDKGVAVEDYHRLQTPHANTLKIEPTPEDDLSHFSEDALNNHHDSNNIKEEHLYKSGDDLDYKPEDFLGSTPKYNPPRTKTLEKDGQVGSVTNIDKRPESVKSVDSTKINPSKEAKLKFESQRASFNKKQVQPPSPSSASGSDEYPLSVALNDDLRIPTTTNDSKRDSGLKSSINQSDIEKEMKSLIDMISLFHPETIELEPTLCPFLPEYIPCIGDIDPIIKVSFFKDRFPSRMLVVDLSLRAHLLEKSPDKVKIRSIKIPVTVTPKDQDQIIKSLDVWIKTVNDIHSKQTIRKNDIDLEKLMAEWPPEIDNYLPKVKMY</sequence>